<proteinExistence type="predicted"/>
<evidence type="ECO:0000313" key="3">
    <source>
        <dbReference type="Proteomes" id="UP000234781"/>
    </source>
</evidence>
<sequence>MTQADKIPQEIRLQQERRVLTLVYVDGAKSLPAEYLRVYSPSAEVRGHGPGQDVLQTGKAEVSITDLDPVGQYALKITFSDGHDSGLYDWDYLYRLAHNQDALWQDYLDRLEKAGASRTPSAEDLKPKHTHSCGSGGCGGKAV</sequence>
<name>A0A9X7FAT5_NEIPE</name>
<protein>
    <submittedName>
        <fullName evidence="2">DUF971 domain-containing protein</fullName>
    </submittedName>
</protein>
<evidence type="ECO:0000313" key="2">
    <source>
        <dbReference type="EMBL" id="WOS98584.1"/>
    </source>
</evidence>
<dbReference type="RefSeq" id="WP_063075864.1">
    <property type="nucleotide sequence ID" value="NZ_CP136962.1"/>
</dbReference>
<keyword evidence="3" id="KW-1185">Reference proteome</keyword>
<dbReference type="Proteomes" id="UP000234781">
    <property type="component" value="Chromosome"/>
</dbReference>
<dbReference type="AlphaFoldDB" id="A0A9X7FAT5"/>
<feature type="compositionally biased region" description="Basic and acidic residues" evidence="1">
    <location>
        <begin position="118"/>
        <end position="127"/>
    </location>
</feature>
<dbReference type="InterPro" id="IPR010376">
    <property type="entry name" value="GBBH-like_N"/>
</dbReference>
<reference evidence="3" key="1">
    <citation type="submission" date="2017-12" db="EMBL/GenBank/DDBJ databases">
        <title>Phylogenetic diversity of female urinary microbiome.</title>
        <authorList>
            <person name="Thomas-White K."/>
            <person name="Wolfe A.J."/>
        </authorList>
    </citation>
    <scope>NUCLEOTIDE SEQUENCE [LARGE SCALE GENOMIC DNA]</scope>
    <source>
        <strain evidence="3">UMB0023</strain>
    </source>
</reference>
<dbReference type="PANTHER" id="PTHR35303:SF5">
    <property type="entry name" value="OS02G0197800 PROTEIN"/>
    <property type="match status" value="1"/>
</dbReference>
<accession>A0A9X7FAT5</accession>
<reference evidence="2 3" key="2">
    <citation type="submission" date="2023-10" db="EMBL/GenBank/DDBJ databases">
        <authorList>
            <person name="Choi B."/>
        </authorList>
    </citation>
    <scope>NUCLEOTIDE SEQUENCE [LARGE SCALE GENOMIC DNA]</scope>
    <source>
        <strain evidence="2 3">UMB0023</strain>
    </source>
</reference>
<dbReference type="PANTHER" id="PTHR35303">
    <property type="entry name" value="OS02G0197800 PROTEIN"/>
    <property type="match status" value="1"/>
</dbReference>
<feature type="region of interest" description="Disordered" evidence="1">
    <location>
        <begin position="118"/>
        <end position="143"/>
    </location>
</feature>
<dbReference type="EMBL" id="CP136962">
    <property type="protein sequence ID" value="WOS98584.1"/>
    <property type="molecule type" value="Genomic_DNA"/>
</dbReference>
<organism evidence="2 3">
    <name type="scientific">Neisseria perflava</name>
    <dbReference type="NCBI Taxonomy" id="33053"/>
    <lineage>
        <taxon>Bacteria</taxon>
        <taxon>Pseudomonadati</taxon>
        <taxon>Pseudomonadota</taxon>
        <taxon>Betaproteobacteria</taxon>
        <taxon>Neisseriales</taxon>
        <taxon>Neisseriaceae</taxon>
        <taxon>Neisseria</taxon>
    </lineage>
</organism>
<dbReference type="InterPro" id="IPR038492">
    <property type="entry name" value="GBBH-like_N_sf"/>
</dbReference>
<feature type="compositionally biased region" description="Gly residues" evidence="1">
    <location>
        <begin position="134"/>
        <end position="143"/>
    </location>
</feature>
<evidence type="ECO:0000256" key="1">
    <source>
        <dbReference type="SAM" id="MobiDB-lite"/>
    </source>
</evidence>
<dbReference type="Pfam" id="PF06155">
    <property type="entry name" value="GBBH-like_N"/>
    <property type="match status" value="1"/>
</dbReference>
<dbReference type="Gene3D" id="3.30.2020.30">
    <property type="match status" value="1"/>
</dbReference>
<gene>
    <name evidence="2" type="ORF">CYJ98_002700</name>
</gene>